<reference evidence="3 4" key="1">
    <citation type="journal article" date="2016" name="Nat. Commun.">
        <title>Thousands of microbial genomes shed light on interconnected biogeochemical processes in an aquifer system.</title>
        <authorList>
            <person name="Anantharaman K."/>
            <person name="Brown C.T."/>
            <person name="Hug L.A."/>
            <person name="Sharon I."/>
            <person name="Castelle C.J."/>
            <person name="Probst A.J."/>
            <person name="Thomas B.C."/>
            <person name="Singh A."/>
            <person name="Wilkins M.J."/>
            <person name="Karaoz U."/>
            <person name="Brodie E.L."/>
            <person name="Williams K.H."/>
            <person name="Hubbard S.S."/>
            <person name="Banfield J.F."/>
        </authorList>
    </citation>
    <scope>NUCLEOTIDE SEQUENCE [LARGE SCALE GENOMIC DNA]</scope>
</reference>
<dbReference type="EMBL" id="MHSW01000003">
    <property type="protein sequence ID" value="OHA52881.1"/>
    <property type="molecule type" value="Genomic_DNA"/>
</dbReference>
<organism evidence="3 4">
    <name type="scientific">Candidatus Terrybacteria bacterium RIFCSPLOWO2_01_FULL_40_23</name>
    <dbReference type="NCBI Taxonomy" id="1802366"/>
    <lineage>
        <taxon>Bacteria</taxon>
        <taxon>Candidatus Terryibacteriota</taxon>
    </lineage>
</organism>
<feature type="transmembrane region" description="Helical" evidence="2">
    <location>
        <begin position="24"/>
        <end position="48"/>
    </location>
</feature>
<evidence type="ECO:0008006" key="5">
    <source>
        <dbReference type="Google" id="ProtNLM"/>
    </source>
</evidence>
<proteinExistence type="predicted"/>
<dbReference type="AlphaFoldDB" id="A0A1G2PZ53"/>
<name>A0A1G2PZ53_9BACT</name>
<gene>
    <name evidence="3" type="ORF">A3A97_04250</name>
</gene>
<sequence>MKLPSILYSHTPNNNQKNRPSKSLMSGFSIVEVMLVISIILVLSVTLITRFNGANSSNTLKDNQAKVINILEEARNRSASGADGTDHGIYIDTVAKKIILFTGPCISPCVGKTIDLSASISSLSVAPVTDQIVFKRITAATEPATTITISNTSGANLQVTVNQNGTITPN</sequence>
<comment type="caution">
    <text evidence="3">The sequence shown here is derived from an EMBL/GenBank/DDBJ whole genome shotgun (WGS) entry which is preliminary data.</text>
</comment>
<evidence type="ECO:0000256" key="2">
    <source>
        <dbReference type="SAM" id="Phobius"/>
    </source>
</evidence>
<keyword evidence="2" id="KW-0812">Transmembrane</keyword>
<evidence type="ECO:0000313" key="4">
    <source>
        <dbReference type="Proteomes" id="UP000176951"/>
    </source>
</evidence>
<evidence type="ECO:0000256" key="1">
    <source>
        <dbReference type="SAM" id="MobiDB-lite"/>
    </source>
</evidence>
<keyword evidence="2" id="KW-1133">Transmembrane helix</keyword>
<protein>
    <recommendedName>
        <fullName evidence="5">General secretion pathway GspH domain-containing protein</fullName>
    </recommendedName>
</protein>
<feature type="compositionally biased region" description="Polar residues" evidence="1">
    <location>
        <begin position="8"/>
        <end position="21"/>
    </location>
</feature>
<dbReference type="Proteomes" id="UP000176951">
    <property type="component" value="Unassembled WGS sequence"/>
</dbReference>
<accession>A0A1G2PZ53</accession>
<keyword evidence="2" id="KW-0472">Membrane</keyword>
<feature type="region of interest" description="Disordered" evidence="1">
    <location>
        <begin position="1"/>
        <end position="21"/>
    </location>
</feature>
<evidence type="ECO:0000313" key="3">
    <source>
        <dbReference type="EMBL" id="OHA52881.1"/>
    </source>
</evidence>